<proteinExistence type="predicted"/>
<protein>
    <submittedName>
        <fullName evidence="1">Uncharacterized protein</fullName>
    </submittedName>
</protein>
<reference evidence="1 2" key="1">
    <citation type="submission" date="2019-06" db="EMBL/GenBank/DDBJ databases">
        <title>A chromosomal-level reference genome of Carpinus fangiana (Coryloideae, Betulaceae).</title>
        <authorList>
            <person name="Yang X."/>
            <person name="Wang Z."/>
            <person name="Zhang L."/>
            <person name="Hao G."/>
            <person name="Liu J."/>
            <person name="Yang Y."/>
        </authorList>
    </citation>
    <scope>NUCLEOTIDE SEQUENCE [LARGE SCALE GENOMIC DNA]</scope>
    <source>
        <strain evidence="1">Cfa_2016G</strain>
        <tissue evidence="1">Leaf</tissue>
    </source>
</reference>
<dbReference type="Proteomes" id="UP000327013">
    <property type="component" value="Chromosome 6"/>
</dbReference>
<sequence length="69" mass="7988">MAPAKACNGTHQGTFANLRFEAWDTFQMYYNELRSTLWANGMGKKKICAASTRFGMQWHPPRHISKPWI</sequence>
<evidence type="ECO:0000313" key="1">
    <source>
        <dbReference type="EMBL" id="KAE8076500.1"/>
    </source>
</evidence>
<keyword evidence="2" id="KW-1185">Reference proteome</keyword>
<dbReference type="AlphaFoldDB" id="A0A5N6RFB7"/>
<gene>
    <name evidence="1" type="ORF">FH972_015147</name>
</gene>
<evidence type="ECO:0000313" key="2">
    <source>
        <dbReference type="Proteomes" id="UP000327013"/>
    </source>
</evidence>
<name>A0A5N6RFB7_9ROSI</name>
<accession>A0A5N6RFB7</accession>
<organism evidence="1 2">
    <name type="scientific">Carpinus fangiana</name>
    <dbReference type="NCBI Taxonomy" id="176857"/>
    <lineage>
        <taxon>Eukaryota</taxon>
        <taxon>Viridiplantae</taxon>
        <taxon>Streptophyta</taxon>
        <taxon>Embryophyta</taxon>
        <taxon>Tracheophyta</taxon>
        <taxon>Spermatophyta</taxon>
        <taxon>Magnoliopsida</taxon>
        <taxon>eudicotyledons</taxon>
        <taxon>Gunneridae</taxon>
        <taxon>Pentapetalae</taxon>
        <taxon>rosids</taxon>
        <taxon>fabids</taxon>
        <taxon>Fagales</taxon>
        <taxon>Betulaceae</taxon>
        <taxon>Carpinus</taxon>
    </lineage>
</organism>
<dbReference type="EMBL" id="CM017326">
    <property type="protein sequence ID" value="KAE8076500.1"/>
    <property type="molecule type" value="Genomic_DNA"/>
</dbReference>